<sequence length="176" mass="19412">MTPSPSRDDRLMSFGTQLIDMHAWLREELLLLREDVDSYLDGHGTRPRDLLAHCLTFCSALTEHHTGEDSGAFPVLAADVPELAPVLRKLTQDHHVVTTILHNLENLVDRCTATPDPAEARRLRAELEGLAAVLETHFTYEEKQLVAALNSLTTRAGTDAADAIRRAVTLGGRELA</sequence>
<proteinExistence type="predicted"/>
<protein>
    <submittedName>
        <fullName evidence="2">Hemerythrin domain-containing protein</fullName>
    </submittedName>
</protein>
<dbReference type="EMBL" id="JAAXKY010000096">
    <property type="protein sequence ID" value="NMH80299.1"/>
    <property type="molecule type" value="Genomic_DNA"/>
</dbReference>
<dbReference type="PANTHER" id="PTHR38048">
    <property type="entry name" value="EXPRESSED PROTEIN"/>
    <property type="match status" value="1"/>
</dbReference>
<dbReference type="PANTHER" id="PTHR38048:SF2">
    <property type="entry name" value="HEMERYTHRIN-LIKE DOMAIN-CONTAINING PROTEIN"/>
    <property type="match status" value="1"/>
</dbReference>
<name>A0ABX1RLE5_9PSEU</name>
<evidence type="ECO:0000259" key="1">
    <source>
        <dbReference type="Pfam" id="PF01814"/>
    </source>
</evidence>
<evidence type="ECO:0000313" key="3">
    <source>
        <dbReference type="Proteomes" id="UP001296706"/>
    </source>
</evidence>
<dbReference type="Gene3D" id="1.20.120.520">
    <property type="entry name" value="nmb1532 protein domain like"/>
    <property type="match status" value="1"/>
</dbReference>
<dbReference type="InterPro" id="IPR053206">
    <property type="entry name" value="Dimeric_xanthone_biosynth"/>
</dbReference>
<gene>
    <name evidence="2" type="ORF">HF577_24830</name>
</gene>
<reference evidence="2 3" key="1">
    <citation type="submission" date="2020-04" db="EMBL/GenBank/DDBJ databases">
        <authorList>
            <person name="Klaysubun C."/>
            <person name="Duangmal K."/>
            <person name="Lipun K."/>
        </authorList>
    </citation>
    <scope>NUCLEOTIDE SEQUENCE [LARGE SCALE GENOMIC DNA]</scope>
    <source>
        <strain evidence="2 3">JCM 11839</strain>
    </source>
</reference>
<dbReference type="Pfam" id="PF01814">
    <property type="entry name" value="Hemerythrin"/>
    <property type="match status" value="1"/>
</dbReference>
<keyword evidence="3" id="KW-1185">Reference proteome</keyword>
<comment type="caution">
    <text evidence="2">The sequence shown here is derived from an EMBL/GenBank/DDBJ whole genome shotgun (WGS) entry which is preliminary data.</text>
</comment>
<feature type="domain" description="Hemerythrin-like" evidence="1">
    <location>
        <begin position="18"/>
        <end position="148"/>
    </location>
</feature>
<dbReference type="InterPro" id="IPR012312">
    <property type="entry name" value="Hemerythrin-like"/>
</dbReference>
<dbReference type="RefSeq" id="WP_169398354.1">
    <property type="nucleotide sequence ID" value="NZ_BAAAJH010000008.1"/>
</dbReference>
<evidence type="ECO:0000313" key="2">
    <source>
        <dbReference type="EMBL" id="NMH80299.1"/>
    </source>
</evidence>
<accession>A0ABX1RLE5</accession>
<dbReference type="Proteomes" id="UP001296706">
    <property type="component" value="Unassembled WGS sequence"/>
</dbReference>
<organism evidence="2 3">
    <name type="scientific">Pseudonocardia xinjiangensis</name>
    <dbReference type="NCBI Taxonomy" id="75289"/>
    <lineage>
        <taxon>Bacteria</taxon>
        <taxon>Bacillati</taxon>
        <taxon>Actinomycetota</taxon>
        <taxon>Actinomycetes</taxon>
        <taxon>Pseudonocardiales</taxon>
        <taxon>Pseudonocardiaceae</taxon>
        <taxon>Pseudonocardia</taxon>
    </lineage>
</organism>